<dbReference type="Gene3D" id="2.60.40.1120">
    <property type="entry name" value="Carboxypeptidase-like, regulatory domain"/>
    <property type="match status" value="1"/>
</dbReference>
<comment type="caution">
    <text evidence="1">The sequence shown here is derived from an EMBL/GenBank/DDBJ whole genome shotgun (WGS) entry which is preliminary data.</text>
</comment>
<protein>
    <recommendedName>
        <fullName evidence="2">TonB-dependent receptor</fullName>
    </recommendedName>
</protein>
<proteinExistence type="predicted"/>
<gene>
    <name evidence="1" type="ORF">OBE_05982</name>
</gene>
<evidence type="ECO:0000313" key="1">
    <source>
        <dbReference type="EMBL" id="EKC66362.1"/>
    </source>
</evidence>
<dbReference type="InterPro" id="IPR008969">
    <property type="entry name" value="CarboxyPept-like_regulatory"/>
</dbReference>
<organism evidence="1">
    <name type="scientific">human gut metagenome</name>
    <dbReference type="NCBI Taxonomy" id="408170"/>
    <lineage>
        <taxon>unclassified sequences</taxon>
        <taxon>metagenomes</taxon>
        <taxon>organismal metagenomes</taxon>
    </lineage>
</organism>
<dbReference type="Pfam" id="PF13715">
    <property type="entry name" value="CarbopepD_reg_2"/>
    <property type="match status" value="1"/>
</dbReference>
<dbReference type="EMBL" id="AJWZ01004112">
    <property type="protein sequence ID" value="EKC66362.1"/>
    <property type="molecule type" value="Genomic_DNA"/>
</dbReference>
<dbReference type="Gene3D" id="2.170.130.10">
    <property type="entry name" value="TonB-dependent receptor, plug domain"/>
    <property type="match status" value="1"/>
</dbReference>
<reference evidence="1" key="1">
    <citation type="journal article" date="2013" name="Environ. Microbiol.">
        <title>Microbiota from the distal guts of lean and obese adolescents exhibit partial functional redundancy besides clear differences in community structure.</title>
        <authorList>
            <person name="Ferrer M."/>
            <person name="Ruiz A."/>
            <person name="Lanza F."/>
            <person name="Haange S.B."/>
            <person name="Oberbach A."/>
            <person name="Till H."/>
            <person name="Bargiela R."/>
            <person name="Campoy C."/>
            <person name="Segura M.T."/>
            <person name="Richter M."/>
            <person name="von Bergen M."/>
            <person name="Seifert J."/>
            <person name="Suarez A."/>
        </authorList>
    </citation>
    <scope>NUCLEOTIDE SEQUENCE</scope>
</reference>
<dbReference type="SUPFAM" id="SSF49464">
    <property type="entry name" value="Carboxypeptidase regulatory domain-like"/>
    <property type="match status" value="1"/>
</dbReference>
<name>K1T0E0_9ZZZZ</name>
<sequence length="174" mass="18394">MLPGVSFAQNLLKVQGCVTDEQNEPLIGATVQTKDKSKGTITDSGGNYVLSGVPKGSTLVFSYVGYKSKEVKVTSASLNVVMESDDELLDEVVVIGYGQQRKVTLTGSVSNVGGKELLKSPAASLGNTLRVSFRDSSRCSIPAFPVPTTLLLRIRGIGSFNSAEPLVLVDGVER</sequence>
<dbReference type="SUPFAM" id="SSF56935">
    <property type="entry name" value="Porins"/>
    <property type="match status" value="1"/>
</dbReference>
<evidence type="ECO:0008006" key="2">
    <source>
        <dbReference type="Google" id="ProtNLM"/>
    </source>
</evidence>
<dbReference type="InterPro" id="IPR037066">
    <property type="entry name" value="Plug_dom_sf"/>
</dbReference>
<dbReference type="FunFam" id="2.60.40.1120:FF:000003">
    <property type="entry name" value="Outer membrane protein Omp121"/>
    <property type="match status" value="1"/>
</dbReference>
<feature type="non-terminal residue" evidence="1">
    <location>
        <position position="174"/>
    </location>
</feature>
<accession>K1T0E0</accession>
<dbReference type="AlphaFoldDB" id="K1T0E0"/>